<dbReference type="Pfam" id="PF02720">
    <property type="entry name" value="DUF222"/>
    <property type="match status" value="1"/>
</dbReference>
<protein>
    <submittedName>
        <fullName evidence="3">DUF222 domain-containing protein</fullName>
    </submittedName>
</protein>
<dbReference type="AlphaFoldDB" id="A0A4R8VB92"/>
<feature type="compositionally biased region" description="Gly residues" evidence="1">
    <location>
        <begin position="329"/>
        <end position="351"/>
    </location>
</feature>
<dbReference type="OrthoDB" id="5177627at2"/>
<feature type="region of interest" description="Disordered" evidence="1">
    <location>
        <begin position="521"/>
        <end position="553"/>
    </location>
</feature>
<feature type="compositionally biased region" description="Pro residues" evidence="1">
    <location>
        <begin position="521"/>
        <end position="531"/>
    </location>
</feature>
<name>A0A4R8VB92_9MICO</name>
<accession>A0A4R8VB92</accession>
<feature type="region of interest" description="Disordered" evidence="1">
    <location>
        <begin position="326"/>
        <end position="351"/>
    </location>
</feature>
<dbReference type="SMART" id="SM00507">
    <property type="entry name" value="HNHc"/>
    <property type="match status" value="1"/>
</dbReference>
<reference evidence="3 4" key="1">
    <citation type="submission" date="2019-03" db="EMBL/GenBank/DDBJ databases">
        <title>Genomics of glacier-inhabiting Cryobacterium strains.</title>
        <authorList>
            <person name="Liu Q."/>
            <person name="Xin Y.-H."/>
        </authorList>
    </citation>
    <scope>NUCLEOTIDE SEQUENCE [LARGE SCALE GENOMIC DNA]</scope>
    <source>
        <strain evidence="3 4">CGMCC 1.10440</strain>
    </source>
</reference>
<dbReference type="EMBL" id="SOFI01000003">
    <property type="protein sequence ID" value="TFB80504.1"/>
    <property type="molecule type" value="Genomic_DNA"/>
</dbReference>
<sequence length="553" mass="58615">MSTSASIFSTAVSAARVAAVAIPDGVAAVRAMDDIGLLAVQRDLSELRRIVDARASLVAGEVAFRSRRELGYAGLAQKEGFQTAEKLIQATTGSTRREATTLVTVGTLVHEAMIETAVDPNTGELLEGFVVHEPWLAAVGAAVAAGSLTVEAARAIRSGLGEPTGVAGSSGAETDGHVITAEALADAVATLLAAASGEGGAGRPGSVGVNADALFQLARQLRDELDEAGIAQRERIIYEQRSFRRIKRPNGCSRYILDGDLETSAWLDDVYDKLISPRRGGPRFIDEADRVWAEAIATDPRSPEQYLHDAIVGLLHYGVDADLAENPTRGGGDANGSGSSSGSGSGSAGEIAGGGANAVDIPGGALRPRRVPRIVGSRVPSVRVLVTEEALRTRTGHGRIEGTETPVSIETVERIICTSGTVPVVFGTGGNVLNLGREQRLYSTRQKAALAARDGGCIWECCDSPASWTEAHHIKHWARDHGNTDLADGVLLCRHHHLLLHNNHWEIIRKGNSYWLIPPPDIDPAQKPRPLPSKSAALRDLQHERKRADLRAS</sequence>
<comment type="caution">
    <text evidence="3">The sequence shown here is derived from an EMBL/GenBank/DDBJ whole genome shotgun (WGS) entry which is preliminary data.</text>
</comment>
<evidence type="ECO:0000259" key="2">
    <source>
        <dbReference type="SMART" id="SM00507"/>
    </source>
</evidence>
<proteinExistence type="predicted"/>
<evidence type="ECO:0000313" key="3">
    <source>
        <dbReference type="EMBL" id="TFB80504.1"/>
    </source>
</evidence>
<gene>
    <name evidence="3" type="ORF">E3N84_10945</name>
</gene>
<dbReference type="Proteomes" id="UP000298488">
    <property type="component" value="Unassembled WGS sequence"/>
</dbReference>
<keyword evidence="4" id="KW-1185">Reference proteome</keyword>
<evidence type="ECO:0000313" key="4">
    <source>
        <dbReference type="Proteomes" id="UP000298488"/>
    </source>
</evidence>
<dbReference type="InterPro" id="IPR003870">
    <property type="entry name" value="DUF222"/>
</dbReference>
<dbReference type="InterPro" id="IPR003615">
    <property type="entry name" value="HNH_nuc"/>
</dbReference>
<feature type="domain" description="HNH nuclease" evidence="2">
    <location>
        <begin position="445"/>
        <end position="498"/>
    </location>
</feature>
<feature type="compositionally biased region" description="Basic and acidic residues" evidence="1">
    <location>
        <begin position="540"/>
        <end position="553"/>
    </location>
</feature>
<evidence type="ECO:0000256" key="1">
    <source>
        <dbReference type="SAM" id="MobiDB-lite"/>
    </source>
</evidence>
<organism evidence="3 4">
    <name type="scientific">Terrimesophilobacter mesophilus</name>
    <dbReference type="NCBI Taxonomy" id="433647"/>
    <lineage>
        <taxon>Bacteria</taxon>
        <taxon>Bacillati</taxon>
        <taxon>Actinomycetota</taxon>
        <taxon>Actinomycetes</taxon>
        <taxon>Micrococcales</taxon>
        <taxon>Microbacteriaceae</taxon>
        <taxon>Terrimesophilobacter</taxon>
    </lineage>
</organism>